<keyword evidence="1" id="KW-0456">Lyase</keyword>
<dbReference type="GO" id="GO:0004300">
    <property type="term" value="F:enoyl-CoA hydratase activity"/>
    <property type="evidence" value="ECO:0007669"/>
    <property type="project" value="UniProtKB-EC"/>
</dbReference>
<dbReference type="InterPro" id="IPR001753">
    <property type="entry name" value="Enoyl-CoA_hydra/iso"/>
</dbReference>
<gene>
    <name evidence="1" type="ORF">BC739_002873</name>
</gene>
<accession>A0ABR6BGH5</accession>
<dbReference type="Pfam" id="PF00378">
    <property type="entry name" value="ECH_1"/>
    <property type="match status" value="1"/>
</dbReference>
<sequence>MISVERDERVAVLRLAHGKVNALDLELLRAITSAMAELRAEDGVDAVVLTGSGRAFSAGVDLRRVLDGGPAYVRQYLPALTEAILAVFDWPRPVVAAINGHAIAGGCVFAAACDLRLMSQGTIGVTELLVGVPFPAAALEVFRHAAGIAGSELVLSGRTVDPATARAAGLLHAVVEPERLLPEAVSRARQLAAIPRAAYEITKRQLHRPAGELIATGRRLDDPAVEAHWCRPEIIAGIGAYLGRVTARRPS</sequence>
<comment type="caution">
    <text evidence="1">The sequence shown here is derived from an EMBL/GenBank/DDBJ whole genome shotgun (WGS) entry which is preliminary data.</text>
</comment>
<evidence type="ECO:0000313" key="1">
    <source>
        <dbReference type="EMBL" id="MBA8925674.1"/>
    </source>
</evidence>
<reference evidence="1 2" key="1">
    <citation type="submission" date="2020-08" db="EMBL/GenBank/DDBJ databases">
        <title>Genomic Encyclopedia of Archaeal and Bacterial Type Strains, Phase II (KMG-II): from individual species to whole genera.</title>
        <authorList>
            <person name="Goeker M."/>
        </authorList>
    </citation>
    <scope>NUCLEOTIDE SEQUENCE [LARGE SCALE GENOMIC DNA]</scope>
    <source>
        <strain evidence="1 2">DSM 43850</strain>
    </source>
</reference>
<dbReference type="InterPro" id="IPR029045">
    <property type="entry name" value="ClpP/crotonase-like_dom_sf"/>
</dbReference>
<dbReference type="RefSeq" id="WP_182837425.1">
    <property type="nucleotide sequence ID" value="NZ_BAAABQ010000059.1"/>
</dbReference>
<organism evidence="1 2">
    <name type="scientific">Kutzneria viridogrisea</name>
    <dbReference type="NCBI Taxonomy" id="47990"/>
    <lineage>
        <taxon>Bacteria</taxon>
        <taxon>Bacillati</taxon>
        <taxon>Actinomycetota</taxon>
        <taxon>Actinomycetes</taxon>
        <taxon>Pseudonocardiales</taxon>
        <taxon>Pseudonocardiaceae</taxon>
        <taxon>Kutzneria</taxon>
    </lineage>
</organism>
<dbReference type="EMBL" id="JACJID010000002">
    <property type="protein sequence ID" value="MBA8925674.1"/>
    <property type="molecule type" value="Genomic_DNA"/>
</dbReference>
<dbReference type="PANTHER" id="PTHR11941">
    <property type="entry name" value="ENOYL-COA HYDRATASE-RELATED"/>
    <property type="match status" value="1"/>
</dbReference>
<dbReference type="Gene3D" id="3.90.226.10">
    <property type="entry name" value="2-enoyl-CoA Hydratase, Chain A, domain 1"/>
    <property type="match status" value="1"/>
</dbReference>
<proteinExistence type="predicted"/>
<dbReference type="PANTHER" id="PTHR11941:SF54">
    <property type="entry name" value="ENOYL-COA HYDRATASE, MITOCHONDRIAL"/>
    <property type="match status" value="1"/>
</dbReference>
<name>A0ABR6BGH5_9PSEU</name>
<keyword evidence="2" id="KW-1185">Reference proteome</keyword>
<evidence type="ECO:0000313" key="2">
    <source>
        <dbReference type="Proteomes" id="UP000517916"/>
    </source>
</evidence>
<protein>
    <submittedName>
        <fullName evidence="1">Enoyl-CoA hydratase</fullName>
        <ecNumber evidence="1">4.2.1.17</ecNumber>
    </submittedName>
</protein>
<dbReference type="EC" id="4.2.1.17" evidence="1"/>
<dbReference type="CDD" id="cd06558">
    <property type="entry name" value="crotonase-like"/>
    <property type="match status" value="1"/>
</dbReference>
<dbReference type="SUPFAM" id="SSF52096">
    <property type="entry name" value="ClpP/crotonase"/>
    <property type="match status" value="1"/>
</dbReference>
<dbReference type="Proteomes" id="UP000517916">
    <property type="component" value="Unassembled WGS sequence"/>
</dbReference>